<accession>A0ABR3GVE7</accession>
<sequence>MDTTSTTAAPQIRITSPTVALEASASRSHSSLTGTKVLAVSWTVPTDYPLQNGEWTVSWDNMYVDVSEDIRSARSEKGSYFALQRGSSTPSGGTPVLEIPEPIYTLPPTQLQPLQSTSDYTDGAPLSTAKLLAFENGLDKFEETEDLSAFFASRPIVQAPAHIIPDAQTGRVVVYFLITGTAPLPDLIRIIFVPTWGASQTLAAVPVPQRTDYSGHGNLLLHTAWAESRIDDLGTLEEIARELEREGARGLGTGRVKVGVEGGGMDEEAVRREGWMVGEEMVWVREAFLNRHIAEEEPSSLGIGLGLGLDTLTGKGLKLSTTISPGGTSHLVACGSNNNRAAAIHQEEEEDLFALPLSPRSPEMAMSPFSMFRGEALGIGGGQGAKLPSSRLNQVVSSIDTNLSPQRGSTDSTPTGSGITPTLGRLRIGGYAPLTPPMDRVGVGKE</sequence>
<proteinExistence type="predicted"/>
<protein>
    <submittedName>
        <fullName evidence="2">Uncharacterized protein</fullName>
    </submittedName>
</protein>
<gene>
    <name evidence="2" type="ORF">Q9L58_001004</name>
</gene>
<keyword evidence="3" id="KW-1185">Reference proteome</keyword>
<feature type="compositionally biased region" description="Polar residues" evidence="1">
    <location>
        <begin position="399"/>
        <end position="420"/>
    </location>
</feature>
<evidence type="ECO:0000313" key="2">
    <source>
        <dbReference type="EMBL" id="KAL0639913.1"/>
    </source>
</evidence>
<dbReference type="EMBL" id="JBBBZM010000007">
    <property type="protein sequence ID" value="KAL0639913.1"/>
    <property type="molecule type" value="Genomic_DNA"/>
</dbReference>
<name>A0ABR3GVE7_9PEZI</name>
<reference evidence="2 3" key="1">
    <citation type="submission" date="2024-02" db="EMBL/GenBank/DDBJ databases">
        <title>Discinaceae phylogenomics.</title>
        <authorList>
            <person name="Dirks A.C."/>
            <person name="James T.Y."/>
        </authorList>
    </citation>
    <scope>NUCLEOTIDE SEQUENCE [LARGE SCALE GENOMIC DNA]</scope>
    <source>
        <strain evidence="2 3">ACD0624</strain>
    </source>
</reference>
<comment type="caution">
    <text evidence="2">The sequence shown here is derived from an EMBL/GenBank/DDBJ whole genome shotgun (WGS) entry which is preliminary data.</text>
</comment>
<feature type="region of interest" description="Disordered" evidence="1">
    <location>
        <begin position="399"/>
        <end position="446"/>
    </location>
</feature>
<organism evidence="2 3">
    <name type="scientific">Discina gigas</name>
    <dbReference type="NCBI Taxonomy" id="1032678"/>
    <lineage>
        <taxon>Eukaryota</taxon>
        <taxon>Fungi</taxon>
        <taxon>Dikarya</taxon>
        <taxon>Ascomycota</taxon>
        <taxon>Pezizomycotina</taxon>
        <taxon>Pezizomycetes</taxon>
        <taxon>Pezizales</taxon>
        <taxon>Discinaceae</taxon>
        <taxon>Discina</taxon>
    </lineage>
</organism>
<dbReference type="Proteomes" id="UP001447188">
    <property type="component" value="Unassembled WGS sequence"/>
</dbReference>
<evidence type="ECO:0000256" key="1">
    <source>
        <dbReference type="SAM" id="MobiDB-lite"/>
    </source>
</evidence>
<evidence type="ECO:0000313" key="3">
    <source>
        <dbReference type="Proteomes" id="UP001447188"/>
    </source>
</evidence>